<dbReference type="InterPro" id="IPR013955">
    <property type="entry name" value="Rep_factor-A_C"/>
</dbReference>
<proteinExistence type="predicted"/>
<sequence>MPCNDIHLIDAIGHVVGKEDVSDLVTKAGKESRILTIYMEDLDKNRLKCTLFGSMIRNSMYTSRVFFNPDFPEVGAFRERLAEHLPHLESASDVCDFCPRKVLVNNNRYWCNQCRKGGLNPLIRYCVGVVVADGTGSAKLMLWNREVRLIVGKNPEEVKNDCGQEGGSSHSKVLDEILEKRYLFKLAITEKTIGSVDPVYSVIKPCEDEGVVQEHSSQTSSLDNMGFFDEMGCITVLGASQDNESEVNCITDVNLSKTVTESNGETGLITPTKAIEANFEQTVSVIEISPNAIQHSTNKTFKRGGGKRKLE</sequence>
<dbReference type="PANTHER" id="PTHR47165:SF4">
    <property type="entry name" value="OS03G0429900 PROTEIN"/>
    <property type="match status" value="1"/>
</dbReference>
<keyword evidence="3" id="KW-1185">Reference proteome</keyword>
<evidence type="ECO:0000259" key="1">
    <source>
        <dbReference type="Pfam" id="PF08646"/>
    </source>
</evidence>
<protein>
    <recommendedName>
        <fullName evidence="1">Replication factor A C-terminal domain-containing protein</fullName>
    </recommendedName>
</protein>
<dbReference type="Proteomes" id="UP001341840">
    <property type="component" value="Unassembled WGS sequence"/>
</dbReference>
<dbReference type="Gene3D" id="2.40.50.140">
    <property type="entry name" value="Nucleic acid-binding proteins"/>
    <property type="match status" value="2"/>
</dbReference>
<dbReference type="Pfam" id="PF08646">
    <property type="entry name" value="Rep_fac-A_C"/>
    <property type="match status" value="1"/>
</dbReference>
<evidence type="ECO:0000313" key="2">
    <source>
        <dbReference type="EMBL" id="MED6181732.1"/>
    </source>
</evidence>
<reference evidence="2 3" key="1">
    <citation type="journal article" date="2023" name="Plants (Basel)">
        <title>Bridging the Gap: Combining Genomics and Transcriptomics Approaches to Understand Stylosanthes scabra, an Orphan Legume from the Brazilian Caatinga.</title>
        <authorList>
            <person name="Ferreira-Neto J.R.C."/>
            <person name="da Silva M.D."/>
            <person name="Binneck E."/>
            <person name="de Melo N.F."/>
            <person name="da Silva R.H."/>
            <person name="de Melo A.L.T.M."/>
            <person name="Pandolfi V."/>
            <person name="Bustamante F.O."/>
            <person name="Brasileiro-Vidal A.C."/>
            <person name="Benko-Iseppon A.M."/>
        </authorList>
    </citation>
    <scope>NUCLEOTIDE SEQUENCE [LARGE SCALE GENOMIC DNA]</scope>
    <source>
        <tissue evidence="2">Leaves</tissue>
    </source>
</reference>
<feature type="domain" description="Replication factor A C-terminal" evidence="1">
    <location>
        <begin position="95"/>
        <end position="193"/>
    </location>
</feature>
<evidence type="ECO:0000313" key="3">
    <source>
        <dbReference type="Proteomes" id="UP001341840"/>
    </source>
</evidence>
<organism evidence="2 3">
    <name type="scientific">Stylosanthes scabra</name>
    <dbReference type="NCBI Taxonomy" id="79078"/>
    <lineage>
        <taxon>Eukaryota</taxon>
        <taxon>Viridiplantae</taxon>
        <taxon>Streptophyta</taxon>
        <taxon>Embryophyta</taxon>
        <taxon>Tracheophyta</taxon>
        <taxon>Spermatophyta</taxon>
        <taxon>Magnoliopsida</taxon>
        <taxon>eudicotyledons</taxon>
        <taxon>Gunneridae</taxon>
        <taxon>Pentapetalae</taxon>
        <taxon>rosids</taxon>
        <taxon>fabids</taxon>
        <taxon>Fabales</taxon>
        <taxon>Fabaceae</taxon>
        <taxon>Papilionoideae</taxon>
        <taxon>50 kb inversion clade</taxon>
        <taxon>dalbergioids sensu lato</taxon>
        <taxon>Dalbergieae</taxon>
        <taxon>Pterocarpus clade</taxon>
        <taxon>Stylosanthes</taxon>
    </lineage>
</organism>
<dbReference type="PANTHER" id="PTHR47165">
    <property type="entry name" value="OS03G0429900 PROTEIN"/>
    <property type="match status" value="1"/>
</dbReference>
<gene>
    <name evidence="2" type="ORF">PIB30_022170</name>
</gene>
<comment type="caution">
    <text evidence="2">The sequence shown here is derived from an EMBL/GenBank/DDBJ whole genome shotgun (WGS) entry which is preliminary data.</text>
</comment>
<name>A0ABU6W7B5_9FABA</name>
<accession>A0ABU6W7B5</accession>
<dbReference type="EMBL" id="JASCZI010181317">
    <property type="protein sequence ID" value="MED6181732.1"/>
    <property type="molecule type" value="Genomic_DNA"/>
</dbReference>
<dbReference type="SUPFAM" id="SSF50249">
    <property type="entry name" value="Nucleic acid-binding proteins"/>
    <property type="match status" value="2"/>
</dbReference>
<dbReference type="InterPro" id="IPR012340">
    <property type="entry name" value="NA-bd_OB-fold"/>
</dbReference>